<keyword evidence="2" id="KW-1185">Reference proteome</keyword>
<sequence>MGYSSFSRSFLVSLLLVFILFINISTTRPSMKATDYVSQICLKTQNPSLCLQTLPQSSSGDLKALGQIAINITQTNVKQTSNIIASLFKQATNPKLKGIWVPSNSSSQVSRSISAAEALAFMLLMSTEFIACLAALMSSIAPS</sequence>
<gene>
    <name evidence="1" type="ORF">LOK49_LG11G00914</name>
</gene>
<name>A0ACC0G0F4_9ERIC</name>
<comment type="caution">
    <text evidence="1">The sequence shown here is derived from an EMBL/GenBank/DDBJ whole genome shotgun (WGS) entry which is preliminary data.</text>
</comment>
<dbReference type="Proteomes" id="UP001060215">
    <property type="component" value="Chromosome 12"/>
</dbReference>
<evidence type="ECO:0000313" key="1">
    <source>
        <dbReference type="EMBL" id="KAI7993887.1"/>
    </source>
</evidence>
<accession>A0ACC0G0F4</accession>
<dbReference type="EMBL" id="CM045769">
    <property type="protein sequence ID" value="KAI7993887.1"/>
    <property type="molecule type" value="Genomic_DNA"/>
</dbReference>
<reference evidence="1 2" key="1">
    <citation type="journal article" date="2022" name="Plant J.">
        <title>Chromosome-level genome of Camellia lanceoleosa provides a valuable resource for understanding genome evolution and self-incompatibility.</title>
        <authorList>
            <person name="Gong W."/>
            <person name="Xiao S."/>
            <person name="Wang L."/>
            <person name="Liao Z."/>
            <person name="Chang Y."/>
            <person name="Mo W."/>
            <person name="Hu G."/>
            <person name="Li W."/>
            <person name="Zhao G."/>
            <person name="Zhu H."/>
            <person name="Hu X."/>
            <person name="Ji K."/>
            <person name="Xiang X."/>
            <person name="Song Q."/>
            <person name="Yuan D."/>
            <person name="Jin S."/>
            <person name="Zhang L."/>
        </authorList>
    </citation>
    <scope>NUCLEOTIDE SEQUENCE [LARGE SCALE GENOMIC DNA]</scope>
    <source>
        <strain evidence="1">SQ_2022a</strain>
    </source>
</reference>
<organism evidence="1 2">
    <name type="scientific">Camellia lanceoleosa</name>
    <dbReference type="NCBI Taxonomy" id="1840588"/>
    <lineage>
        <taxon>Eukaryota</taxon>
        <taxon>Viridiplantae</taxon>
        <taxon>Streptophyta</taxon>
        <taxon>Embryophyta</taxon>
        <taxon>Tracheophyta</taxon>
        <taxon>Spermatophyta</taxon>
        <taxon>Magnoliopsida</taxon>
        <taxon>eudicotyledons</taxon>
        <taxon>Gunneridae</taxon>
        <taxon>Pentapetalae</taxon>
        <taxon>asterids</taxon>
        <taxon>Ericales</taxon>
        <taxon>Theaceae</taxon>
        <taxon>Camellia</taxon>
    </lineage>
</organism>
<protein>
    <submittedName>
        <fullName evidence="1">Pectinesterase inhibitor</fullName>
    </submittedName>
</protein>
<proteinExistence type="predicted"/>
<evidence type="ECO:0000313" key="2">
    <source>
        <dbReference type="Proteomes" id="UP001060215"/>
    </source>
</evidence>